<dbReference type="InterPro" id="IPR011042">
    <property type="entry name" value="6-blade_b-propeller_TolB-like"/>
</dbReference>
<dbReference type="Gene3D" id="2.120.10.30">
    <property type="entry name" value="TolB, C-terminal domain"/>
    <property type="match status" value="1"/>
</dbReference>
<dbReference type="SUPFAM" id="SSF82171">
    <property type="entry name" value="DPP6 N-terminal domain-like"/>
    <property type="match status" value="1"/>
</dbReference>
<feature type="chain" id="PRO_5004215682" description="Periplasmic component of the Tol biopolymer transport system" evidence="1">
    <location>
        <begin position="25"/>
        <end position="309"/>
    </location>
</feature>
<dbReference type="Proteomes" id="UP000000238">
    <property type="component" value="Chromosome"/>
</dbReference>
<keyword evidence="3" id="KW-1185">Reference proteome</keyword>
<sequence length="309" mass="33554">MHMRYKVLTACILTLASAAGFTQAADFGNPVQVTISGIPNGPDGSPMNQEEPYISRNGKTLFFNGGVDNNQRLLHYAERGANGGWAYSGQISLGGEDEKYIQGAPAIDVDNNLVFSDTGVESMVRSGRFSGGKLSSVRAIDGLPPRKANAFARKFQGNMGPEVSPDSRVLYFTEAAWGAGGFMNGQLLRADIHFATHRGGATYYYDQSEVERVMENVNTRDIEYSPAISSDGLELFFTRILLADRANNRDRALIMRAVRGSTSQPFDSPVEVTGVGDVMAEAPSISGDGSELYYQKTEGGKTRIYMVTR</sequence>
<dbReference type="EMBL" id="CP000155">
    <property type="protein sequence ID" value="ABC30422.1"/>
    <property type="molecule type" value="Genomic_DNA"/>
</dbReference>
<name>Q2SG02_HAHCH</name>
<dbReference type="AlphaFoldDB" id="Q2SG02"/>
<dbReference type="eggNOG" id="ENOG5033G92">
    <property type="taxonomic scope" value="Bacteria"/>
</dbReference>
<evidence type="ECO:0008006" key="4">
    <source>
        <dbReference type="Google" id="ProtNLM"/>
    </source>
</evidence>
<dbReference type="KEGG" id="hch:HCH_03682"/>
<evidence type="ECO:0000313" key="2">
    <source>
        <dbReference type="EMBL" id="ABC30422.1"/>
    </source>
</evidence>
<keyword evidence="1" id="KW-0732">Signal</keyword>
<gene>
    <name evidence="2" type="ordered locus">HCH_03682</name>
</gene>
<dbReference type="STRING" id="349521.HCH_03682"/>
<dbReference type="InterPro" id="IPR011659">
    <property type="entry name" value="WD40"/>
</dbReference>
<organism evidence="2 3">
    <name type="scientific">Hahella chejuensis (strain KCTC 2396)</name>
    <dbReference type="NCBI Taxonomy" id="349521"/>
    <lineage>
        <taxon>Bacteria</taxon>
        <taxon>Pseudomonadati</taxon>
        <taxon>Pseudomonadota</taxon>
        <taxon>Gammaproteobacteria</taxon>
        <taxon>Oceanospirillales</taxon>
        <taxon>Hahellaceae</taxon>
        <taxon>Hahella</taxon>
    </lineage>
</organism>
<accession>Q2SG02</accession>
<evidence type="ECO:0000256" key="1">
    <source>
        <dbReference type="SAM" id="SignalP"/>
    </source>
</evidence>
<proteinExistence type="predicted"/>
<evidence type="ECO:0000313" key="3">
    <source>
        <dbReference type="Proteomes" id="UP000000238"/>
    </source>
</evidence>
<dbReference type="Pfam" id="PF07676">
    <property type="entry name" value="PD40"/>
    <property type="match status" value="1"/>
</dbReference>
<dbReference type="HOGENOM" id="CLU_896603_0_0_6"/>
<feature type="signal peptide" evidence="1">
    <location>
        <begin position="1"/>
        <end position="24"/>
    </location>
</feature>
<reference evidence="2 3" key="1">
    <citation type="journal article" date="2005" name="Nucleic Acids Res.">
        <title>Genomic blueprint of Hahella chejuensis, a marine microbe producing an algicidal agent.</title>
        <authorList>
            <person name="Jeong H."/>
            <person name="Yim J.H."/>
            <person name="Lee C."/>
            <person name="Choi S.-H."/>
            <person name="Park Y.K."/>
            <person name="Yoon S.H."/>
            <person name="Hur C.-G."/>
            <person name="Kang H.-Y."/>
            <person name="Kim D."/>
            <person name="Lee H.H."/>
            <person name="Park K.H."/>
            <person name="Park S.-H."/>
            <person name="Park H.-S."/>
            <person name="Lee H.K."/>
            <person name="Oh T.K."/>
            <person name="Kim J.F."/>
        </authorList>
    </citation>
    <scope>NUCLEOTIDE SEQUENCE [LARGE SCALE GENOMIC DNA]</scope>
    <source>
        <strain evidence="2 3">KCTC 2396</strain>
    </source>
</reference>
<protein>
    <recommendedName>
        <fullName evidence="4">Periplasmic component of the Tol biopolymer transport system</fullName>
    </recommendedName>
</protein>